<feature type="transmembrane region" description="Helical" evidence="7">
    <location>
        <begin position="241"/>
        <end position="260"/>
    </location>
</feature>
<feature type="transmembrane region" description="Helical" evidence="7">
    <location>
        <begin position="407"/>
        <end position="429"/>
    </location>
</feature>
<feature type="compositionally biased region" description="Low complexity" evidence="6">
    <location>
        <begin position="17"/>
        <end position="28"/>
    </location>
</feature>
<feature type="transmembrane region" description="Helical" evidence="7">
    <location>
        <begin position="132"/>
        <end position="153"/>
    </location>
</feature>
<feature type="transmembrane region" description="Helical" evidence="7">
    <location>
        <begin position="441"/>
        <end position="462"/>
    </location>
</feature>
<feature type="transmembrane region" description="Helical" evidence="7">
    <location>
        <begin position="196"/>
        <end position="220"/>
    </location>
</feature>
<feature type="transmembrane region" description="Helical" evidence="7">
    <location>
        <begin position="266"/>
        <end position="282"/>
    </location>
</feature>
<feature type="transmembrane region" description="Helical" evidence="7">
    <location>
        <begin position="101"/>
        <end position="120"/>
    </location>
</feature>
<reference evidence="8" key="1">
    <citation type="submission" date="2022-08" db="EMBL/GenBank/DDBJ databases">
        <authorList>
            <person name="Deng Y."/>
            <person name="Han X.-F."/>
            <person name="Zhang Y.-Q."/>
        </authorList>
    </citation>
    <scope>NUCLEOTIDE SEQUENCE</scope>
    <source>
        <strain evidence="8">CPCC 205763</strain>
    </source>
</reference>
<evidence type="ECO:0000313" key="9">
    <source>
        <dbReference type="Proteomes" id="UP001165584"/>
    </source>
</evidence>
<keyword evidence="2 7" id="KW-0812">Transmembrane</keyword>
<comment type="subcellular location">
    <subcellularLocation>
        <location evidence="1">Membrane</location>
        <topology evidence="1">Multi-pass membrane protein</topology>
    </subcellularLocation>
</comment>
<gene>
    <name evidence="8" type="ORF">N1027_04820</name>
</gene>
<keyword evidence="9" id="KW-1185">Reference proteome</keyword>
<dbReference type="RefSeq" id="WP_259505746.1">
    <property type="nucleotide sequence ID" value="NZ_JANLCM010000001.1"/>
</dbReference>
<accession>A0ABT2GMU8</accession>
<dbReference type="InterPro" id="IPR001182">
    <property type="entry name" value="FtsW/RodA"/>
</dbReference>
<evidence type="ECO:0000256" key="5">
    <source>
        <dbReference type="ARBA" id="ARBA00023136"/>
    </source>
</evidence>
<feature type="transmembrane region" description="Helical" evidence="7">
    <location>
        <begin position="165"/>
        <end position="184"/>
    </location>
</feature>
<evidence type="ECO:0000313" key="8">
    <source>
        <dbReference type="EMBL" id="MCS5717456.1"/>
    </source>
</evidence>
<evidence type="ECO:0000256" key="1">
    <source>
        <dbReference type="ARBA" id="ARBA00004141"/>
    </source>
</evidence>
<dbReference type="Pfam" id="PF01098">
    <property type="entry name" value="FTSW_RODA_SPOVE"/>
    <property type="match status" value="1"/>
</dbReference>
<keyword evidence="5 7" id="KW-0472">Membrane</keyword>
<dbReference type="PANTHER" id="PTHR30474">
    <property type="entry name" value="CELL CYCLE PROTEIN"/>
    <property type="match status" value="1"/>
</dbReference>
<dbReference type="EMBL" id="JANLCM010000001">
    <property type="protein sequence ID" value="MCS5717456.1"/>
    <property type="molecule type" value="Genomic_DNA"/>
</dbReference>
<protein>
    <submittedName>
        <fullName evidence="8">FtsW/RodA/SpoVE family cell cycle protein</fullName>
    </submittedName>
</protein>
<dbReference type="Proteomes" id="UP001165584">
    <property type="component" value="Unassembled WGS sequence"/>
</dbReference>
<evidence type="ECO:0000256" key="3">
    <source>
        <dbReference type="ARBA" id="ARBA00022960"/>
    </source>
</evidence>
<feature type="transmembrane region" description="Helical" evidence="7">
    <location>
        <begin position="375"/>
        <end position="395"/>
    </location>
</feature>
<proteinExistence type="predicted"/>
<keyword evidence="3" id="KW-0133">Cell shape</keyword>
<comment type="caution">
    <text evidence="8">The sequence shown here is derived from an EMBL/GenBank/DDBJ whole genome shotgun (WGS) entry which is preliminary data.</text>
</comment>
<feature type="region of interest" description="Disordered" evidence="6">
    <location>
        <begin position="1"/>
        <end position="29"/>
    </location>
</feature>
<sequence>MTNATGPLTAPNGLPGAGTAAPAPTPGRGIRRIRVPQKLRNLELFLLLFVCAVNAFAVVLVQFGALGYADMTVFTLGVGLAVLVLGMHIALRFVATNADPFILPIAALLNGIGIAVIYRIDIAEKLTGWESTAVRQVVWSGVAIALAIGVILVIRNHRVLQRYTYIAMFVAAVLLLLPMLPVIGQEINGARVWIHVGAFSFQPGEVAKIALAVFFAGYLVSRRDSLSMVGTKFLGMRFPRARDLGPILVLWALSMSVIIFQRDLGTALLYFGLFVVMIYVATGRASWVVLGVGLFLAGGVIAGQVLTYVNDRFTNWLDAFNPAIYDEVGGSYQLVQGLFGLANGGLIGTGLGQGRPDITPLAQSDYIIASVGEELGLAGLFAIFALYLLFISRGFRISFAGQDDFGRLLGVGLSFTVALQCFIVIGGVTRVIPLTGLTTPFMAAGGSSLVANWIIVGLLLRLSDTVRNQPRLVI</sequence>
<evidence type="ECO:0000256" key="2">
    <source>
        <dbReference type="ARBA" id="ARBA00022692"/>
    </source>
</evidence>
<evidence type="ECO:0000256" key="6">
    <source>
        <dbReference type="SAM" id="MobiDB-lite"/>
    </source>
</evidence>
<dbReference type="PANTHER" id="PTHR30474:SF3">
    <property type="entry name" value="PEPTIDOGLYCAN GLYCOSYLTRANSFERASE RODA"/>
    <property type="match status" value="1"/>
</dbReference>
<name>A0ABT2GMU8_9MICO</name>
<evidence type="ECO:0000256" key="7">
    <source>
        <dbReference type="SAM" id="Phobius"/>
    </source>
</evidence>
<organism evidence="8 9">
    <name type="scientific">Herbiconiux aconitum</name>
    <dbReference type="NCBI Taxonomy" id="2970913"/>
    <lineage>
        <taxon>Bacteria</taxon>
        <taxon>Bacillati</taxon>
        <taxon>Actinomycetota</taxon>
        <taxon>Actinomycetes</taxon>
        <taxon>Micrococcales</taxon>
        <taxon>Microbacteriaceae</taxon>
        <taxon>Herbiconiux</taxon>
    </lineage>
</organism>
<feature type="transmembrane region" description="Helical" evidence="7">
    <location>
        <begin position="287"/>
        <end position="309"/>
    </location>
</feature>
<evidence type="ECO:0000256" key="4">
    <source>
        <dbReference type="ARBA" id="ARBA00022989"/>
    </source>
</evidence>
<feature type="transmembrane region" description="Helical" evidence="7">
    <location>
        <begin position="71"/>
        <end position="94"/>
    </location>
</feature>
<feature type="transmembrane region" description="Helical" evidence="7">
    <location>
        <begin position="44"/>
        <end position="65"/>
    </location>
</feature>
<keyword evidence="4 7" id="KW-1133">Transmembrane helix</keyword>